<proteinExistence type="predicted"/>
<dbReference type="InterPro" id="IPR003661">
    <property type="entry name" value="HisK_dim/P_dom"/>
</dbReference>
<dbReference type="InterPro" id="IPR035965">
    <property type="entry name" value="PAS-like_dom_sf"/>
</dbReference>
<dbReference type="SUPFAM" id="SSF52172">
    <property type="entry name" value="CheY-like"/>
    <property type="match status" value="1"/>
</dbReference>
<dbReference type="PROSITE" id="PS50112">
    <property type="entry name" value="PAS"/>
    <property type="match status" value="2"/>
</dbReference>
<dbReference type="SUPFAM" id="SSF55874">
    <property type="entry name" value="ATPase domain of HSP90 chaperone/DNA topoisomerase II/histidine kinase"/>
    <property type="match status" value="1"/>
</dbReference>
<keyword evidence="13" id="KW-1185">Reference proteome</keyword>
<dbReference type="SMART" id="SM00091">
    <property type="entry name" value="PAS"/>
    <property type="match status" value="2"/>
</dbReference>
<dbReference type="InterPro" id="IPR011006">
    <property type="entry name" value="CheY-like_superfamily"/>
</dbReference>
<dbReference type="InterPro" id="IPR005467">
    <property type="entry name" value="His_kinase_dom"/>
</dbReference>
<dbReference type="PROSITE" id="PS50110">
    <property type="entry name" value="RESPONSE_REGULATORY"/>
    <property type="match status" value="1"/>
</dbReference>
<dbReference type="InterPro" id="IPR036097">
    <property type="entry name" value="HisK_dim/P_sf"/>
</dbReference>
<dbReference type="SMART" id="SM00387">
    <property type="entry name" value="HATPase_c"/>
    <property type="match status" value="1"/>
</dbReference>
<dbReference type="InterPro" id="IPR036890">
    <property type="entry name" value="HATPase_C_sf"/>
</dbReference>
<dbReference type="CDD" id="cd00156">
    <property type="entry name" value="REC"/>
    <property type="match status" value="1"/>
</dbReference>
<dbReference type="InterPro" id="IPR004358">
    <property type="entry name" value="Sig_transdc_His_kin-like_C"/>
</dbReference>
<sequence>MAKLLETTTDALLIVNSSGEIVFVNSVASRLFGYTSDELIGEAIEVLIPHSLCKRHERDRQRYRGAPHSRPLVSGLSLQGQRKNGEIFDAEVSLTPVDNDGEALVASIVRDTSQGDESEAYFRHLLKAAPDAMIIVDENGLIAIANDQSERMFGYPHDDLIGKSIETLLPTSVRERHVNHRNRFLRDPRLRPMGSGMELYARRADGFEFPVEISLSPIESASGKFVSSVIRDVTERREMERDLIAARQEAERAHKANTAFLAAASHDLRQPVQALSLLTGALQRTVKDELALEMIDSQMHSLDAMTNLLNSLLDISRLDSGAIKPEIEEFPLQRLIDRLAAEFTRQARQKGLTFIATPSTAIVRSDPNLLGEIVQNFVSNAVRYTNVGEVQLDCRVDGTDLLVDVIDSGIGIAPEHYDDIFREFHQLRVDAPSNEGFGLGLAIVRRLADLLGHAVSVTSEQGVGSRFSVRVPLASNASSGESGNHRDADDGQAPPSRALVMLIEDDRRVSAAWSMLLRAEGYRVVEVDSAGAAEKVAAELDETPALIISDYHLLHETTGVQAVGAVRKIFATELPAIIVSGDTSKVVDDARSISNSVLLSKPVNTDALLDLARQVVHSGRVSAD</sequence>
<evidence type="ECO:0000259" key="8">
    <source>
        <dbReference type="PROSITE" id="PS50109"/>
    </source>
</evidence>
<accession>A0A193LE55</accession>
<dbReference type="PRINTS" id="PR00344">
    <property type="entry name" value="BCTRLSENSOR"/>
</dbReference>
<dbReference type="PROSITE" id="PS50109">
    <property type="entry name" value="HIS_KIN"/>
    <property type="match status" value="1"/>
</dbReference>
<dbReference type="InterPro" id="IPR000700">
    <property type="entry name" value="PAS-assoc_C"/>
</dbReference>
<dbReference type="STRING" id="1548547.BA177_05460"/>
<evidence type="ECO:0000256" key="2">
    <source>
        <dbReference type="ARBA" id="ARBA00012438"/>
    </source>
</evidence>
<feature type="domain" description="PAS" evidence="10">
    <location>
        <begin position="118"/>
        <end position="170"/>
    </location>
</feature>
<protein>
    <recommendedName>
        <fullName evidence="2">histidine kinase</fullName>
        <ecNumber evidence="2">2.7.13.3</ecNumber>
    </recommendedName>
</protein>
<keyword evidence="5" id="KW-0418">Kinase</keyword>
<reference evidence="12 13" key="1">
    <citation type="submission" date="2016-06" db="EMBL/GenBank/DDBJ databases">
        <title>Complete genome sequence of a deep-branching marine Gamma Proteobacterium Woeseia oceani type strain XK5.</title>
        <authorList>
            <person name="Mu D."/>
            <person name="Du Z."/>
        </authorList>
    </citation>
    <scope>NUCLEOTIDE SEQUENCE [LARGE SCALE GENOMIC DNA]</scope>
    <source>
        <strain evidence="12 13">XK5</strain>
    </source>
</reference>
<dbReference type="SUPFAM" id="SSF55785">
    <property type="entry name" value="PYP-like sensor domain (PAS domain)"/>
    <property type="match status" value="2"/>
</dbReference>
<dbReference type="Pfam" id="PF13426">
    <property type="entry name" value="PAS_9"/>
    <property type="match status" value="2"/>
</dbReference>
<dbReference type="InterPro" id="IPR003594">
    <property type="entry name" value="HATPase_dom"/>
</dbReference>
<dbReference type="GO" id="GO:0005886">
    <property type="term" value="C:plasma membrane"/>
    <property type="evidence" value="ECO:0007669"/>
    <property type="project" value="TreeGrafter"/>
</dbReference>
<evidence type="ECO:0000256" key="5">
    <source>
        <dbReference type="ARBA" id="ARBA00022777"/>
    </source>
</evidence>
<gene>
    <name evidence="12" type="ORF">BA177_05460</name>
</gene>
<dbReference type="SMART" id="SM00448">
    <property type="entry name" value="REC"/>
    <property type="match status" value="1"/>
</dbReference>
<dbReference type="EMBL" id="CP016268">
    <property type="protein sequence ID" value="ANO50726.1"/>
    <property type="molecule type" value="Genomic_DNA"/>
</dbReference>
<dbReference type="SUPFAM" id="SSF47384">
    <property type="entry name" value="Homodimeric domain of signal transducing histidine kinase"/>
    <property type="match status" value="1"/>
</dbReference>
<dbReference type="Pfam" id="PF00072">
    <property type="entry name" value="Response_reg"/>
    <property type="match status" value="1"/>
</dbReference>
<dbReference type="InterPro" id="IPR001610">
    <property type="entry name" value="PAC"/>
</dbReference>
<evidence type="ECO:0000256" key="4">
    <source>
        <dbReference type="ARBA" id="ARBA00022679"/>
    </source>
</evidence>
<dbReference type="PANTHER" id="PTHR43047:SF9">
    <property type="entry name" value="HISTIDINE KINASE"/>
    <property type="match status" value="1"/>
</dbReference>
<evidence type="ECO:0000259" key="10">
    <source>
        <dbReference type="PROSITE" id="PS50112"/>
    </source>
</evidence>
<evidence type="ECO:0000256" key="6">
    <source>
        <dbReference type="PROSITE-ProRule" id="PRU00169"/>
    </source>
</evidence>
<dbReference type="GO" id="GO:0000155">
    <property type="term" value="F:phosphorelay sensor kinase activity"/>
    <property type="evidence" value="ECO:0007669"/>
    <property type="project" value="InterPro"/>
</dbReference>
<feature type="modified residue" description="4-aspartylphosphate" evidence="6">
    <location>
        <position position="550"/>
    </location>
</feature>
<feature type="region of interest" description="Disordered" evidence="7">
    <location>
        <begin position="475"/>
        <end position="494"/>
    </location>
</feature>
<feature type="domain" description="PAC" evidence="11">
    <location>
        <begin position="195"/>
        <end position="245"/>
    </location>
</feature>
<evidence type="ECO:0000256" key="7">
    <source>
        <dbReference type="SAM" id="MobiDB-lite"/>
    </source>
</evidence>
<dbReference type="InterPro" id="IPR000014">
    <property type="entry name" value="PAS"/>
</dbReference>
<dbReference type="Gene3D" id="3.30.450.20">
    <property type="entry name" value="PAS domain"/>
    <property type="match status" value="2"/>
</dbReference>
<dbReference type="NCBIfam" id="TIGR00229">
    <property type="entry name" value="sensory_box"/>
    <property type="match status" value="2"/>
</dbReference>
<comment type="catalytic activity">
    <reaction evidence="1">
        <text>ATP + protein L-histidine = ADP + protein N-phospho-L-histidine.</text>
        <dbReference type="EC" id="2.7.13.3"/>
    </reaction>
</comment>
<evidence type="ECO:0000259" key="9">
    <source>
        <dbReference type="PROSITE" id="PS50110"/>
    </source>
</evidence>
<dbReference type="CDD" id="cd00082">
    <property type="entry name" value="HisKA"/>
    <property type="match status" value="1"/>
</dbReference>
<dbReference type="Pfam" id="PF02518">
    <property type="entry name" value="HATPase_c"/>
    <property type="match status" value="1"/>
</dbReference>
<dbReference type="GO" id="GO:0009927">
    <property type="term" value="F:histidine phosphotransfer kinase activity"/>
    <property type="evidence" value="ECO:0007669"/>
    <property type="project" value="TreeGrafter"/>
</dbReference>
<evidence type="ECO:0000256" key="3">
    <source>
        <dbReference type="ARBA" id="ARBA00022553"/>
    </source>
</evidence>
<dbReference type="CDD" id="cd00130">
    <property type="entry name" value="PAS"/>
    <property type="match status" value="2"/>
</dbReference>
<feature type="domain" description="Histidine kinase" evidence="8">
    <location>
        <begin position="263"/>
        <end position="475"/>
    </location>
</feature>
<dbReference type="KEGG" id="woc:BA177_05460"/>
<evidence type="ECO:0000313" key="12">
    <source>
        <dbReference type="EMBL" id="ANO50726.1"/>
    </source>
</evidence>
<organism evidence="12 13">
    <name type="scientific">Woeseia oceani</name>
    <dbReference type="NCBI Taxonomy" id="1548547"/>
    <lineage>
        <taxon>Bacteria</taxon>
        <taxon>Pseudomonadati</taxon>
        <taxon>Pseudomonadota</taxon>
        <taxon>Gammaproteobacteria</taxon>
        <taxon>Woeseiales</taxon>
        <taxon>Woeseiaceae</taxon>
        <taxon>Woeseia</taxon>
    </lineage>
</organism>
<evidence type="ECO:0000259" key="11">
    <source>
        <dbReference type="PROSITE" id="PS50113"/>
    </source>
</evidence>
<dbReference type="Gene3D" id="3.30.565.10">
    <property type="entry name" value="Histidine kinase-like ATPase, C-terminal domain"/>
    <property type="match status" value="1"/>
</dbReference>
<dbReference type="Proteomes" id="UP000092695">
    <property type="component" value="Chromosome"/>
</dbReference>
<dbReference type="PROSITE" id="PS50113">
    <property type="entry name" value="PAC"/>
    <property type="match status" value="1"/>
</dbReference>
<dbReference type="AlphaFoldDB" id="A0A193LE55"/>
<dbReference type="FunFam" id="3.30.565.10:FF:000049">
    <property type="entry name" value="Two-component sensor histidine kinase"/>
    <property type="match status" value="1"/>
</dbReference>
<dbReference type="SMART" id="SM00388">
    <property type="entry name" value="HisKA"/>
    <property type="match status" value="1"/>
</dbReference>
<dbReference type="InterPro" id="IPR001789">
    <property type="entry name" value="Sig_transdc_resp-reg_receiver"/>
</dbReference>
<evidence type="ECO:0000313" key="13">
    <source>
        <dbReference type="Proteomes" id="UP000092695"/>
    </source>
</evidence>
<dbReference type="PANTHER" id="PTHR43047">
    <property type="entry name" value="TWO-COMPONENT HISTIDINE PROTEIN KINASE"/>
    <property type="match status" value="1"/>
</dbReference>
<name>A0A193LE55_9GAMM</name>
<evidence type="ECO:0000256" key="1">
    <source>
        <dbReference type="ARBA" id="ARBA00000085"/>
    </source>
</evidence>
<keyword evidence="3 6" id="KW-0597">Phosphoprotein</keyword>
<dbReference type="Gene3D" id="3.40.50.2300">
    <property type="match status" value="1"/>
</dbReference>
<feature type="domain" description="PAS" evidence="10">
    <location>
        <begin position="1"/>
        <end position="51"/>
    </location>
</feature>
<dbReference type="SMART" id="SM00086">
    <property type="entry name" value="PAC"/>
    <property type="match status" value="2"/>
</dbReference>
<keyword evidence="4" id="KW-0808">Transferase</keyword>
<feature type="domain" description="Response regulatory" evidence="9">
    <location>
        <begin position="499"/>
        <end position="616"/>
    </location>
</feature>
<dbReference type="Pfam" id="PF00512">
    <property type="entry name" value="HisKA"/>
    <property type="match status" value="1"/>
</dbReference>
<dbReference type="EC" id="2.7.13.3" evidence="2"/>
<dbReference type="Gene3D" id="1.10.287.130">
    <property type="match status" value="1"/>
</dbReference>